<organism evidence="2 3">
    <name type="scientific">Dactylonectria macrodidyma</name>
    <dbReference type="NCBI Taxonomy" id="307937"/>
    <lineage>
        <taxon>Eukaryota</taxon>
        <taxon>Fungi</taxon>
        <taxon>Dikarya</taxon>
        <taxon>Ascomycota</taxon>
        <taxon>Pezizomycotina</taxon>
        <taxon>Sordariomycetes</taxon>
        <taxon>Hypocreomycetidae</taxon>
        <taxon>Hypocreales</taxon>
        <taxon>Nectriaceae</taxon>
        <taxon>Dactylonectria</taxon>
    </lineage>
</organism>
<dbReference type="OrthoDB" id="424551at2759"/>
<comment type="caution">
    <text evidence="2">The sequence shown here is derived from an EMBL/GenBank/DDBJ whole genome shotgun (WGS) entry which is preliminary data.</text>
</comment>
<feature type="domain" description="N-acetyltransferase" evidence="1">
    <location>
        <begin position="6"/>
        <end position="170"/>
    </location>
</feature>
<gene>
    <name evidence="2" type="ORF">EDB81DRAFT_913919</name>
</gene>
<dbReference type="PROSITE" id="PS51186">
    <property type="entry name" value="GNAT"/>
    <property type="match status" value="1"/>
</dbReference>
<dbReference type="EMBL" id="JAGMUV010000024">
    <property type="protein sequence ID" value="KAH7121648.1"/>
    <property type="molecule type" value="Genomic_DNA"/>
</dbReference>
<dbReference type="InterPro" id="IPR000182">
    <property type="entry name" value="GNAT_dom"/>
</dbReference>
<name>A0A9P9DLU8_9HYPO</name>
<keyword evidence="3" id="KW-1185">Reference proteome</keyword>
<evidence type="ECO:0000259" key="1">
    <source>
        <dbReference type="PROSITE" id="PS51186"/>
    </source>
</evidence>
<dbReference type="Pfam" id="PF00583">
    <property type="entry name" value="Acetyltransf_1"/>
    <property type="match status" value="1"/>
</dbReference>
<dbReference type="GO" id="GO:0016747">
    <property type="term" value="F:acyltransferase activity, transferring groups other than amino-acyl groups"/>
    <property type="evidence" value="ECO:0007669"/>
    <property type="project" value="InterPro"/>
</dbReference>
<dbReference type="AlphaFoldDB" id="A0A9P9DLU8"/>
<proteinExistence type="predicted"/>
<dbReference type="Gene3D" id="3.40.630.30">
    <property type="match status" value="1"/>
</dbReference>
<dbReference type="SUPFAM" id="SSF55729">
    <property type="entry name" value="Acyl-CoA N-acyltransferases (Nat)"/>
    <property type="match status" value="1"/>
</dbReference>
<evidence type="ECO:0000313" key="2">
    <source>
        <dbReference type="EMBL" id="KAH7121648.1"/>
    </source>
</evidence>
<dbReference type="Proteomes" id="UP000738349">
    <property type="component" value="Unassembled WGS sequence"/>
</dbReference>
<sequence length="170" mass="18687">MASMEAKIRKAQATESSAIIDLSARVQKALESSGSRQVFGPLQRKVVDSAILNGYCYVFECAADLVGAVIVGPMAADCLYLSQLQNVVDFGHPFWVLESLMIEPGHQGKGLGLQLLTGITELYRPLSGTIFLDCWAGNVKLRNFYRRAGYKELGNVPEEDYYITVFAKSV</sequence>
<evidence type="ECO:0000313" key="3">
    <source>
        <dbReference type="Proteomes" id="UP000738349"/>
    </source>
</evidence>
<reference evidence="2" key="1">
    <citation type="journal article" date="2021" name="Nat. Commun.">
        <title>Genetic determinants of endophytism in the Arabidopsis root mycobiome.</title>
        <authorList>
            <person name="Mesny F."/>
            <person name="Miyauchi S."/>
            <person name="Thiergart T."/>
            <person name="Pickel B."/>
            <person name="Atanasova L."/>
            <person name="Karlsson M."/>
            <person name="Huettel B."/>
            <person name="Barry K.W."/>
            <person name="Haridas S."/>
            <person name="Chen C."/>
            <person name="Bauer D."/>
            <person name="Andreopoulos W."/>
            <person name="Pangilinan J."/>
            <person name="LaButti K."/>
            <person name="Riley R."/>
            <person name="Lipzen A."/>
            <person name="Clum A."/>
            <person name="Drula E."/>
            <person name="Henrissat B."/>
            <person name="Kohler A."/>
            <person name="Grigoriev I.V."/>
            <person name="Martin F.M."/>
            <person name="Hacquard S."/>
        </authorList>
    </citation>
    <scope>NUCLEOTIDE SEQUENCE</scope>
    <source>
        <strain evidence="2">MPI-CAGE-AT-0147</strain>
    </source>
</reference>
<protein>
    <submittedName>
        <fullName evidence="2">Acyl-CoA N-acyltransferase</fullName>
    </submittedName>
</protein>
<accession>A0A9P9DLU8</accession>
<dbReference type="InterPro" id="IPR016181">
    <property type="entry name" value="Acyl_CoA_acyltransferase"/>
</dbReference>
<dbReference type="CDD" id="cd04301">
    <property type="entry name" value="NAT_SF"/>
    <property type="match status" value="1"/>
</dbReference>